<keyword evidence="2" id="KW-1185">Reference proteome</keyword>
<dbReference type="EMBL" id="CP011801">
    <property type="protein sequence ID" value="ALA60247.1"/>
    <property type="molecule type" value="Genomic_DNA"/>
</dbReference>
<accession>A0A0K2GHZ6</accession>
<evidence type="ECO:0000313" key="2">
    <source>
        <dbReference type="Proteomes" id="UP000069205"/>
    </source>
</evidence>
<dbReference type="RefSeq" id="WP_053381130.1">
    <property type="nucleotide sequence ID" value="NZ_CP011801.1"/>
</dbReference>
<dbReference type="KEGG" id="nmv:NITMOv2_3860"/>
<dbReference type="AlphaFoldDB" id="A0A0K2GHZ6"/>
<name>A0A0K2GHZ6_NITMO</name>
<sequence length="176" mass="18335">MNRVGISFSLLAIGWMATGAGLLPAEAGPVASIGESGEVVELRHQVDGRTVVDPLPLYRANGVRYFSAGVGLEERAAEYPPFPLKLIFAAGGKLYLTGVAVTIASVGGGSTVSIPMDHVGGPWLFVDLPAGVYDVTAAHGGKAKTLKQIKVEAGKQKTLTFRWAEESGFAAKLPAD</sequence>
<gene>
    <name evidence="1" type="ORF">NITMOv2_3860</name>
</gene>
<proteinExistence type="predicted"/>
<dbReference type="STRING" id="42253.NITMOv2_3860"/>
<reference evidence="1 2" key="1">
    <citation type="journal article" date="2015" name="Proc. Natl. Acad. Sci. U.S.A.">
        <title>Expanded metabolic versatility of ubiquitous nitrite-oxidizing bacteria from the genus Nitrospira.</title>
        <authorList>
            <person name="Koch H."/>
            <person name="Lucker S."/>
            <person name="Albertsen M."/>
            <person name="Kitzinger K."/>
            <person name="Herbold C."/>
            <person name="Spieck E."/>
            <person name="Nielsen P.H."/>
            <person name="Wagner M."/>
            <person name="Daims H."/>
        </authorList>
    </citation>
    <scope>NUCLEOTIDE SEQUENCE [LARGE SCALE GENOMIC DNA]</scope>
    <source>
        <strain evidence="1 2">NSP M-1</strain>
    </source>
</reference>
<organism evidence="1 2">
    <name type="scientific">Nitrospira moscoviensis</name>
    <dbReference type="NCBI Taxonomy" id="42253"/>
    <lineage>
        <taxon>Bacteria</taxon>
        <taxon>Pseudomonadati</taxon>
        <taxon>Nitrospirota</taxon>
        <taxon>Nitrospiria</taxon>
        <taxon>Nitrospirales</taxon>
        <taxon>Nitrospiraceae</taxon>
        <taxon>Nitrospira</taxon>
    </lineage>
</organism>
<dbReference type="Proteomes" id="UP000069205">
    <property type="component" value="Chromosome"/>
</dbReference>
<dbReference type="OrthoDB" id="8481291at2"/>
<evidence type="ECO:0000313" key="1">
    <source>
        <dbReference type="EMBL" id="ALA60247.1"/>
    </source>
</evidence>
<dbReference type="PATRIC" id="fig|42253.5.peg.3805"/>
<protein>
    <submittedName>
        <fullName evidence="1">Uncharacterized protein</fullName>
    </submittedName>
</protein>